<sequence>MKTGFVPSRPRKMGRYIAYRTYFILLCGMYLLLVFMFHGRLQVEIQQTQNIDEIVRHKHQNVSIIRNKKKYHLLHHPQTTTHHTSINYKTLKTVNNCFTQPDSTKFKFIDVMKETFYVYSAYYDDRYSEPSVRIMSLLSKIIKSKINIYCYFNQSNFSKRTNASIYEMCENHNRKYGGYIISCPVPNIVKHPCNVSIKFEFPERKFISKEVTLNVIKIDPGSSKYKFGVCVPPLFGNVQKESLVEFIELTRILGAEHFIFYDYHILSSDFHMVLEYYRKRNIVTVIPWKLPSVVTEPLIWYHGQLIAHNDCLYRSMSLLNVLGIMDMDEFVIPRNDTLSWKQVILPMLVGNVVGLRFPIMEMMAVPKLITAGSLTRTKQLSKIRTKIMVKPHLIFEVGIHHVSKPAKENYTIQAVDSNVAFLHHYRKCVSNYGMKCSDRITDSTALKYSKQLLTNYYNVLASYRNKIIAILTTNRSITVIIGFVKCCISINV</sequence>
<gene>
    <name evidence="9" type="ORF">KUTeg_007386</name>
</gene>
<keyword evidence="3 8" id="KW-0328">Glycosyltransferase</keyword>
<reference evidence="9 10" key="1">
    <citation type="submission" date="2022-12" db="EMBL/GenBank/DDBJ databases">
        <title>Chromosome-level genome of Tegillarca granosa.</title>
        <authorList>
            <person name="Kim J."/>
        </authorList>
    </citation>
    <scope>NUCLEOTIDE SEQUENCE [LARGE SCALE GENOMIC DNA]</scope>
    <source>
        <strain evidence="9">Teg-2019</strain>
        <tissue evidence="9">Adductor muscle</tissue>
    </source>
</reference>
<protein>
    <recommendedName>
        <fullName evidence="8">Glycosyltransferase family 92 protein</fullName>
        <ecNumber evidence="8">2.4.1.-</ecNumber>
    </recommendedName>
</protein>
<evidence type="ECO:0000256" key="1">
    <source>
        <dbReference type="ARBA" id="ARBA00004167"/>
    </source>
</evidence>
<evidence type="ECO:0000313" key="10">
    <source>
        <dbReference type="Proteomes" id="UP001217089"/>
    </source>
</evidence>
<evidence type="ECO:0000256" key="2">
    <source>
        <dbReference type="ARBA" id="ARBA00007647"/>
    </source>
</evidence>
<dbReference type="PANTHER" id="PTHR21461:SF87">
    <property type="entry name" value="GH12965P"/>
    <property type="match status" value="1"/>
</dbReference>
<comment type="subcellular location">
    <subcellularLocation>
        <location evidence="1">Membrane</location>
        <topology evidence="1">Single-pass membrane protein</topology>
    </subcellularLocation>
</comment>
<keyword evidence="5 8" id="KW-0812">Transmembrane</keyword>
<organism evidence="9 10">
    <name type="scientific">Tegillarca granosa</name>
    <name type="common">Malaysian cockle</name>
    <name type="synonym">Anadara granosa</name>
    <dbReference type="NCBI Taxonomy" id="220873"/>
    <lineage>
        <taxon>Eukaryota</taxon>
        <taxon>Metazoa</taxon>
        <taxon>Spiralia</taxon>
        <taxon>Lophotrochozoa</taxon>
        <taxon>Mollusca</taxon>
        <taxon>Bivalvia</taxon>
        <taxon>Autobranchia</taxon>
        <taxon>Pteriomorphia</taxon>
        <taxon>Arcoida</taxon>
        <taxon>Arcoidea</taxon>
        <taxon>Arcidae</taxon>
        <taxon>Tegillarca</taxon>
    </lineage>
</organism>
<evidence type="ECO:0000256" key="6">
    <source>
        <dbReference type="ARBA" id="ARBA00022989"/>
    </source>
</evidence>
<evidence type="ECO:0000256" key="3">
    <source>
        <dbReference type="ARBA" id="ARBA00022676"/>
    </source>
</evidence>
<keyword evidence="7 8" id="KW-0472">Membrane</keyword>
<dbReference type="EC" id="2.4.1.-" evidence="8"/>
<evidence type="ECO:0000256" key="4">
    <source>
        <dbReference type="ARBA" id="ARBA00022679"/>
    </source>
</evidence>
<dbReference type="InterPro" id="IPR008166">
    <property type="entry name" value="Glyco_transf_92"/>
</dbReference>
<name>A0ABQ9FGE4_TEGGR</name>
<comment type="caution">
    <text evidence="9">The sequence shown here is derived from an EMBL/GenBank/DDBJ whole genome shotgun (WGS) entry which is preliminary data.</text>
</comment>
<dbReference type="Proteomes" id="UP001217089">
    <property type="component" value="Unassembled WGS sequence"/>
</dbReference>
<evidence type="ECO:0000256" key="7">
    <source>
        <dbReference type="ARBA" id="ARBA00023136"/>
    </source>
</evidence>
<evidence type="ECO:0000256" key="5">
    <source>
        <dbReference type="ARBA" id="ARBA00022692"/>
    </source>
</evidence>
<accession>A0ABQ9FGE4</accession>
<evidence type="ECO:0000256" key="8">
    <source>
        <dbReference type="RuleBase" id="RU366017"/>
    </source>
</evidence>
<dbReference type="PANTHER" id="PTHR21461">
    <property type="entry name" value="GLYCOSYLTRANSFERASE FAMILY 92 PROTEIN"/>
    <property type="match status" value="1"/>
</dbReference>
<feature type="transmembrane region" description="Helical" evidence="8">
    <location>
        <begin position="21"/>
        <end position="39"/>
    </location>
</feature>
<keyword evidence="10" id="KW-1185">Reference proteome</keyword>
<dbReference type="EMBL" id="JARBDR010000337">
    <property type="protein sequence ID" value="KAJ8315236.1"/>
    <property type="molecule type" value="Genomic_DNA"/>
</dbReference>
<evidence type="ECO:0000313" key="9">
    <source>
        <dbReference type="EMBL" id="KAJ8315236.1"/>
    </source>
</evidence>
<dbReference type="Pfam" id="PF01697">
    <property type="entry name" value="Glyco_transf_92"/>
    <property type="match status" value="1"/>
</dbReference>
<keyword evidence="6 8" id="KW-1133">Transmembrane helix</keyword>
<proteinExistence type="inferred from homology"/>
<comment type="similarity">
    <text evidence="2 8">Belongs to the glycosyltransferase 92 family.</text>
</comment>
<keyword evidence="4 8" id="KW-0808">Transferase</keyword>